<comment type="cofactor">
    <cofactor evidence="7">
        <name>Zn(2+)</name>
        <dbReference type="ChEBI" id="CHEBI:29105"/>
    </cofactor>
    <text evidence="7">Binds 1 zinc ion.</text>
</comment>
<sequence length="179" mass="20560">MQCPVCQHTSTRVLESRWAESLKSIRRRRECLNCKHRFTTYERIELVPLTVIKRDGRRESFDGSKLLRGLVRACEKTGIASSELETMIEDIEAELQQRATREVSSPEISELVLDRLKPISEVAYIRFASVYREFQGIQDFITSLTNWESTPTVSTETVNPHNPHNSNQSNYADPSPVMS</sequence>
<dbReference type="HAMAP" id="MF_00440">
    <property type="entry name" value="NrdR"/>
    <property type="match status" value="1"/>
</dbReference>
<keyword evidence="11" id="KW-1185">Reference proteome</keyword>
<comment type="function">
    <text evidence="7">Negatively regulates transcription of bacterial ribonucleotide reductase nrd genes and operons by binding to NrdR-boxes.</text>
</comment>
<keyword evidence="3 7" id="KW-0067">ATP-binding</keyword>
<dbReference type="Pfam" id="PF03477">
    <property type="entry name" value="ATP-cone"/>
    <property type="match status" value="1"/>
</dbReference>
<dbReference type="NCBIfam" id="TIGR00244">
    <property type="entry name" value="transcriptional regulator NrdR"/>
    <property type="match status" value="1"/>
</dbReference>
<name>A0A5M3T6H5_LIMPL</name>
<comment type="caution">
    <text evidence="10">The sequence shown here is derived from an EMBL/GenBank/DDBJ whole genome shotgun (WGS) entry which is preliminary data.</text>
</comment>
<dbReference type="PROSITE" id="PS51161">
    <property type="entry name" value="ATP_CONE"/>
    <property type="match status" value="1"/>
</dbReference>
<feature type="zinc finger region" evidence="7">
    <location>
        <begin position="3"/>
        <end position="34"/>
    </location>
</feature>
<evidence type="ECO:0000256" key="5">
    <source>
        <dbReference type="ARBA" id="ARBA00023125"/>
    </source>
</evidence>
<dbReference type="GeneID" id="301683951"/>
<feature type="compositionally biased region" description="Low complexity" evidence="8">
    <location>
        <begin position="159"/>
        <end position="170"/>
    </location>
</feature>
<evidence type="ECO:0000256" key="3">
    <source>
        <dbReference type="ARBA" id="ARBA00022840"/>
    </source>
</evidence>
<evidence type="ECO:0000256" key="1">
    <source>
        <dbReference type="ARBA" id="ARBA00022491"/>
    </source>
</evidence>
<keyword evidence="7" id="KW-0479">Metal-binding</keyword>
<dbReference type="RefSeq" id="WP_006619120.1">
    <property type="nucleotide sequence ID" value="NZ_BIMW01000122.1"/>
</dbReference>
<dbReference type="Pfam" id="PF22811">
    <property type="entry name" value="Zn_ribbon_NrdR"/>
    <property type="match status" value="1"/>
</dbReference>
<dbReference type="PANTHER" id="PTHR30455:SF2">
    <property type="entry name" value="TRANSCRIPTIONAL REPRESSOR NRDR"/>
    <property type="match status" value="1"/>
</dbReference>
<evidence type="ECO:0000256" key="6">
    <source>
        <dbReference type="ARBA" id="ARBA00023163"/>
    </source>
</evidence>
<feature type="domain" description="ATP-cone" evidence="9">
    <location>
        <begin position="49"/>
        <end position="139"/>
    </location>
</feature>
<evidence type="ECO:0000256" key="7">
    <source>
        <dbReference type="HAMAP-Rule" id="MF_00440"/>
    </source>
</evidence>
<keyword evidence="2 7" id="KW-0547">Nucleotide-binding</keyword>
<accession>A0A5M3T6H5</accession>
<keyword evidence="1 7" id="KW-0678">Repressor</keyword>
<evidence type="ECO:0000313" key="11">
    <source>
        <dbReference type="Proteomes" id="UP000326169"/>
    </source>
</evidence>
<dbReference type="EMBL" id="BIMW01000122">
    <property type="protein sequence ID" value="GCE95084.1"/>
    <property type="molecule type" value="Genomic_DNA"/>
</dbReference>
<feature type="region of interest" description="Disordered" evidence="8">
    <location>
        <begin position="151"/>
        <end position="179"/>
    </location>
</feature>
<organism evidence="10 11">
    <name type="scientific">Limnospira platensis NIES-46</name>
    <dbReference type="NCBI Taxonomy" id="1236695"/>
    <lineage>
        <taxon>Bacteria</taxon>
        <taxon>Bacillati</taxon>
        <taxon>Cyanobacteriota</taxon>
        <taxon>Cyanophyceae</taxon>
        <taxon>Oscillatoriophycideae</taxon>
        <taxon>Oscillatoriales</taxon>
        <taxon>Sirenicapillariaceae</taxon>
        <taxon>Limnospira</taxon>
    </lineage>
</organism>
<protein>
    <recommendedName>
        <fullName evidence="7">Transcriptional repressor NrdR</fullName>
    </recommendedName>
</protein>
<evidence type="ECO:0000313" key="10">
    <source>
        <dbReference type="EMBL" id="GCE95084.1"/>
    </source>
</evidence>
<keyword evidence="4 7" id="KW-0805">Transcription regulation</keyword>
<keyword evidence="7" id="KW-0863">Zinc-finger</keyword>
<keyword evidence="7" id="KW-0862">Zinc</keyword>
<dbReference type="InterPro" id="IPR003796">
    <property type="entry name" value="RNR_NrdR-like"/>
</dbReference>
<dbReference type="InterPro" id="IPR005144">
    <property type="entry name" value="ATP-cone_dom"/>
</dbReference>
<evidence type="ECO:0000256" key="4">
    <source>
        <dbReference type="ARBA" id="ARBA00023015"/>
    </source>
</evidence>
<evidence type="ECO:0000256" key="8">
    <source>
        <dbReference type="SAM" id="MobiDB-lite"/>
    </source>
</evidence>
<keyword evidence="6 7" id="KW-0804">Transcription</keyword>
<dbReference type="Proteomes" id="UP000326169">
    <property type="component" value="Unassembled WGS sequence"/>
</dbReference>
<evidence type="ECO:0000256" key="2">
    <source>
        <dbReference type="ARBA" id="ARBA00022741"/>
    </source>
</evidence>
<gene>
    <name evidence="7" type="primary">nrdR</name>
    <name evidence="10" type="ORF">NIES46_31450</name>
</gene>
<evidence type="ECO:0000259" key="9">
    <source>
        <dbReference type="PROSITE" id="PS51161"/>
    </source>
</evidence>
<keyword evidence="5 7" id="KW-0238">DNA-binding</keyword>
<comment type="similarity">
    <text evidence="7">Belongs to the NrdR family.</text>
</comment>
<reference evidence="10 11" key="1">
    <citation type="journal article" date="2019" name="J Genomics">
        <title>The Draft Genome of a Hydrogen-producing Cyanobacterium, Arthrospira platensis NIES-46.</title>
        <authorList>
            <person name="Suzuki S."/>
            <person name="Yamaguchi H."/>
            <person name="Kawachi M."/>
        </authorList>
    </citation>
    <scope>NUCLEOTIDE SEQUENCE [LARGE SCALE GENOMIC DNA]</scope>
    <source>
        <strain evidence="10 11">NIES-46</strain>
    </source>
</reference>
<dbReference type="InterPro" id="IPR055173">
    <property type="entry name" value="NrdR-like_N"/>
</dbReference>
<proteinExistence type="inferred from homology"/>
<dbReference type="PANTHER" id="PTHR30455">
    <property type="entry name" value="TRANSCRIPTIONAL REPRESSOR NRDR"/>
    <property type="match status" value="1"/>
</dbReference>